<dbReference type="OrthoDB" id="3190820at2"/>
<dbReference type="InterPro" id="IPR000182">
    <property type="entry name" value="GNAT_dom"/>
</dbReference>
<reference evidence="2 3" key="1">
    <citation type="submission" date="2017-11" db="EMBL/GenBank/DDBJ databases">
        <title>Genomic Encyclopedia of Archaeal and Bacterial Type Strains, Phase II (KMG-II): From Individual Species to Whole Genera.</title>
        <authorList>
            <person name="Goeker M."/>
        </authorList>
    </citation>
    <scope>NUCLEOTIDE SEQUENCE [LARGE SCALE GENOMIC DNA]</scope>
    <source>
        <strain evidence="2 3">DSM 16400</strain>
    </source>
</reference>
<dbReference type="Proteomes" id="UP000231742">
    <property type="component" value="Unassembled WGS sequence"/>
</dbReference>
<dbReference type="RefSeq" id="WP_100389757.1">
    <property type="nucleotide sequence ID" value="NZ_BMZU01000003.1"/>
</dbReference>
<feature type="domain" description="N-acetyltransferase" evidence="1">
    <location>
        <begin position="3"/>
        <end position="143"/>
    </location>
</feature>
<organism evidence="2 3">
    <name type="scientific">Salinibacterium amurskyense</name>
    <dbReference type="NCBI Taxonomy" id="205941"/>
    <lineage>
        <taxon>Bacteria</taxon>
        <taxon>Bacillati</taxon>
        <taxon>Actinomycetota</taxon>
        <taxon>Actinomycetes</taxon>
        <taxon>Micrococcales</taxon>
        <taxon>Microbacteriaceae</taxon>
        <taxon>Salinibacterium</taxon>
    </lineage>
</organism>
<keyword evidence="2" id="KW-0808">Transferase</keyword>
<gene>
    <name evidence="2" type="ORF">CLV85_2316</name>
</gene>
<dbReference type="EMBL" id="PGFH01000002">
    <property type="protein sequence ID" value="PJJ78738.1"/>
    <property type="molecule type" value="Genomic_DNA"/>
</dbReference>
<evidence type="ECO:0000313" key="2">
    <source>
        <dbReference type="EMBL" id="PJJ78738.1"/>
    </source>
</evidence>
<accession>A0A2M9D429</accession>
<dbReference type="Gene3D" id="3.40.630.30">
    <property type="match status" value="1"/>
</dbReference>
<evidence type="ECO:0000259" key="1">
    <source>
        <dbReference type="PROSITE" id="PS51186"/>
    </source>
</evidence>
<dbReference type="SUPFAM" id="SSF55729">
    <property type="entry name" value="Acyl-CoA N-acyltransferases (Nat)"/>
    <property type="match status" value="1"/>
</dbReference>
<comment type="caution">
    <text evidence="2">The sequence shown here is derived from an EMBL/GenBank/DDBJ whole genome shotgun (WGS) entry which is preliminary data.</text>
</comment>
<dbReference type="Pfam" id="PF13508">
    <property type="entry name" value="Acetyltransf_7"/>
    <property type="match status" value="1"/>
</dbReference>
<evidence type="ECO:0000313" key="3">
    <source>
        <dbReference type="Proteomes" id="UP000231742"/>
    </source>
</evidence>
<dbReference type="AlphaFoldDB" id="A0A2M9D429"/>
<dbReference type="InterPro" id="IPR016181">
    <property type="entry name" value="Acyl_CoA_acyltransferase"/>
</dbReference>
<dbReference type="CDD" id="cd04301">
    <property type="entry name" value="NAT_SF"/>
    <property type="match status" value="1"/>
</dbReference>
<name>A0A2M9D429_9MICO</name>
<keyword evidence="3" id="KW-1185">Reference proteome</keyword>
<dbReference type="PROSITE" id="PS51186">
    <property type="entry name" value="GNAT"/>
    <property type="match status" value="1"/>
</dbReference>
<proteinExistence type="predicted"/>
<protein>
    <submittedName>
        <fullName evidence="2">Acetyltransferase (GNAT) family protein</fullName>
    </submittedName>
</protein>
<dbReference type="GO" id="GO:0016747">
    <property type="term" value="F:acyltransferase activity, transferring groups other than amino-acyl groups"/>
    <property type="evidence" value="ECO:0007669"/>
    <property type="project" value="InterPro"/>
</dbReference>
<sequence length="145" mass="16621">MDFSLRPSTDADLDWLLELRAVVLRDDLERHGLFDPVRVRQWMSKAFVASNTQIIRVDGTDVGSITVRHEPDARWIEHFYLPAHLHGHGIGTRVLADALSRPDARPFRLMVLQGSPAIRLYERHGFVPYDSDDHDVWMTRPAVLG</sequence>